<dbReference type="AlphaFoldDB" id="A0AAP0HPK2"/>
<comment type="caution">
    <text evidence="1">The sequence shown here is derived from an EMBL/GenBank/DDBJ whole genome shotgun (WGS) entry which is preliminary data.</text>
</comment>
<evidence type="ECO:0000313" key="1">
    <source>
        <dbReference type="EMBL" id="KAK9090630.1"/>
    </source>
</evidence>
<reference evidence="1 2" key="1">
    <citation type="submission" date="2024-01" db="EMBL/GenBank/DDBJ databases">
        <title>Genome assemblies of Stephania.</title>
        <authorList>
            <person name="Yang L."/>
        </authorList>
    </citation>
    <scope>NUCLEOTIDE SEQUENCE [LARGE SCALE GENOMIC DNA]</scope>
    <source>
        <strain evidence="1">QJT</strain>
        <tissue evidence="1">Leaf</tissue>
    </source>
</reference>
<dbReference type="EMBL" id="JBBNAE010000010">
    <property type="protein sequence ID" value="KAK9090630.1"/>
    <property type="molecule type" value="Genomic_DNA"/>
</dbReference>
<dbReference type="Proteomes" id="UP001417504">
    <property type="component" value="Unassembled WGS sequence"/>
</dbReference>
<sequence>MGDSEVGVTRTTDVGAINMTRVGGLGARVGGLGTARVVGGLEEPGVTMAGGLGAAGVQSGGGGRFGCNRVVGVFDARCDNGGRFECSRGGRRFGCSKGSGRFGCSRGALRHVGFRFGHERGGFRCVTLHFNQLRLHLWQLTRTGAAYGCGFGQTGTTQRLH</sequence>
<keyword evidence="2" id="KW-1185">Reference proteome</keyword>
<gene>
    <name evidence="1" type="ORF">Sjap_023807</name>
</gene>
<organism evidence="1 2">
    <name type="scientific">Stephania japonica</name>
    <dbReference type="NCBI Taxonomy" id="461633"/>
    <lineage>
        <taxon>Eukaryota</taxon>
        <taxon>Viridiplantae</taxon>
        <taxon>Streptophyta</taxon>
        <taxon>Embryophyta</taxon>
        <taxon>Tracheophyta</taxon>
        <taxon>Spermatophyta</taxon>
        <taxon>Magnoliopsida</taxon>
        <taxon>Ranunculales</taxon>
        <taxon>Menispermaceae</taxon>
        <taxon>Menispermoideae</taxon>
        <taxon>Cissampelideae</taxon>
        <taxon>Stephania</taxon>
    </lineage>
</organism>
<accession>A0AAP0HPK2</accession>
<proteinExistence type="predicted"/>
<evidence type="ECO:0000313" key="2">
    <source>
        <dbReference type="Proteomes" id="UP001417504"/>
    </source>
</evidence>
<protein>
    <submittedName>
        <fullName evidence="1">Uncharacterized protein</fullName>
    </submittedName>
</protein>
<name>A0AAP0HPK2_9MAGN</name>